<reference evidence="7" key="3">
    <citation type="submission" date="2019-12" db="UniProtKB">
        <authorList>
            <consortium name="WormBaseParasite"/>
        </authorList>
    </citation>
    <scope>IDENTIFICATION</scope>
</reference>
<feature type="compositionally biased region" description="Basic and acidic residues" evidence="3">
    <location>
        <begin position="57"/>
        <end position="73"/>
    </location>
</feature>
<keyword evidence="4" id="KW-0812">Transmembrane</keyword>
<reference evidence="6" key="2">
    <citation type="submission" date="2014-03" db="EMBL/GenBank/DDBJ databases">
        <title>The whipworm genome and dual-species transcriptomics of an intimate host-pathogen interaction.</title>
        <authorList>
            <person name="Foth B.J."/>
            <person name="Tsai I.J."/>
            <person name="Reid A.J."/>
            <person name="Bancroft A.J."/>
            <person name="Nichol S."/>
            <person name="Tracey A."/>
            <person name="Holroyd N."/>
            <person name="Cotton J.A."/>
            <person name="Stanley E.J."/>
            <person name="Zarowiecki M."/>
            <person name="Liu J.Z."/>
            <person name="Huckvale T."/>
            <person name="Cooper P.J."/>
            <person name="Grencis R.K."/>
            <person name="Berriman M."/>
        </authorList>
    </citation>
    <scope>NUCLEOTIDE SEQUENCE [LARGE SCALE GENOMIC DNA]</scope>
    <source>
        <strain evidence="6">Edinburgh</strain>
    </source>
</reference>
<keyword evidence="2" id="KW-0732">Signal</keyword>
<dbReference type="Proteomes" id="UP000046395">
    <property type="component" value="Unassembled WGS sequence"/>
</dbReference>
<keyword evidence="4" id="KW-1133">Transmembrane helix</keyword>
<evidence type="ECO:0000256" key="1">
    <source>
        <dbReference type="ARBA" id="ARBA00005964"/>
    </source>
</evidence>
<sequence length="670" mass="76292">MHDRYIGEPLPEVDLFDPFKEKTTQSPEPSPDHVIVNIQLGRIVGTKMLIPGLAWTPDRDPRDQMPMDQKKPDPFPLSPVNDVTIFVFLGIPYARKPIGPLRFQPPQKVAHFEGDTIYANNLKPSCPQDVDARATLWFEEPYEHRVEEDCLYLNVYTPQVSRSISTKYPVIVFFHGGGFQTGSSSDWPGHVLATKGVVVVTANYRLGPLGFLSMGDHSTGNYGLMDQNLVLEWVRSYIYAFNGDVDRVTIVGHGAGAVSVGLHMLSPMSAGLFKAAAAMSGSDLSYHQVITNTMLAYNNTIKLGRHVGCTQAIVRDVWNCLLTRSPNDLVEGVRNMLVEYNRYAFLPVVDGNFIPAAPEELLRKGAVPSAVPYLTGVNQNDGTEVLLSERDLARLHFIVDNKFVEYKIMDYVLKRNFTTNREAALEAIKYLYTFWPDVRDNEATRSRFIHLASDAYYVSPVSKAAQMRSEAGSIVYMYVNNYNFSTNPPNKERFLPVWMGACHECDLFLLFGFPWMPKELLPRHLRNVYWTDSDKNMSEVFMAMWKQYSGSQNPNLPHQNLWINYGPRDHYYLDINVTQSLRKDYDWEHVAFWNVYLNQLSELYTTTFSPIEAAVRKELISFKATTGVFIILCAATFTCAGTLLYLAAVERRRRRSHLNYALQMELDRSR</sequence>
<dbReference type="Gene3D" id="3.40.50.1820">
    <property type="entry name" value="alpha/beta hydrolase"/>
    <property type="match status" value="1"/>
</dbReference>
<keyword evidence="6" id="KW-1185">Reference proteome</keyword>
<evidence type="ECO:0000259" key="5">
    <source>
        <dbReference type="Pfam" id="PF00135"/>
    </source>
</evidence>
<evidence type="ECO:0000313" key="7">
    <source>
        <dbReference type="WBParaSite" id="TMUE_3000012918.1"/>
    </source>
</evidence>
<dbReference type="InterPro" id="IPR019819">
    <property type="entry name" value="Carboxylesterase_B_CS"/>
</dbReference>
<dbReference type="InterPro" id="IPR029058">
    <property type="entry name" value="AB_hydrolase_fold"/>
</dbReference>
<dbReference type="PANTHER" id="PTHR43903">
    <property type="entry name" value="NEUROLIGIN"/>
    <property type="match status" value="1"/>
</dbReference>
<feature type="transmembrane region" description="Helical" evidence="4">
    <location>
        <begin position="627"/>
        <end position="648"/>
    </location>
</feature>
<protein>
    <submittedName>
        <fullName evidence="7 8">COesterase domain-containing protein</fullName>
    </submittedName>
</protein>
<accession>A0A5S6R0G0</accession>
<dbReference type="InterPro" id="IPR002018">
    <property type="entry name" value="CarbesteraseB"/>
</dbReference>
<dbReference type="InterPro" id="IPR051093">
    <property type="entry name" value="Neuroligin/BSAL"/>
</dbReference>
<name>A0A5S6R0G0_TRIMR</name>
<feature type="domain" description="Carboxylesterase type B" evidence="5">
    <location>
        <begin position="84"/>
        <end position="593"/>
    </location>
</feature>
<organism evidence="6 7">
    <name type="scientific">Trichuris muris</name>
    <name type="common">Mouse whipworm</name>
    <dbReference type="NCBI Taxonomy" id="70415"/>
    <lineage>
        <taxon>Eukaryota</taxon>
        <taxon>Metazoa</taxon>
        <taxon>Ecdysozoa</taxon>
        <taxon>Nematoda</taxon>
        <taxon>Enoplea</taxon>
        <taxon>Dorylaimia</taxon>
        <taxon>Trichinellida</taxon>
        <taxon>Trichuridae</taxon>
        <taxon>Trichuris</taxon>
    </lineage>
</organism>
<dbReference type="WBParaSite" id="TMUE_3000012918.2">
    <property type="protein sequence ID" value="TMUE_3000012918.2"/>
    <property type="gene ID" value="WBGene00302873"/>
</dbReference>
<evidence type="ECO:0000256" key="3">
    <source>
        <dbReference type="SAM" id="MobiDB-lite"/>
    </source>
</evidence>
<dbReference type="PROSITE" id="PS00941">
    <property type="entry name" value="CARBOXYLESTERASE_B_2"/>
    <property type="match status" value="1"/>
</dbReference>
<dbReference type="Pfam" id="PF00135">
    <property type="entry name" value="COesterase"/>
    <property type="match status" value="1"/>
</dbReference>
<comment type="similarity">
    <text evidence="1">Belongs to the type-B carboxylesterase/lipase family.</text>
</comment>
<evidence type="ECO:0000256" key="2">
    <source>
        <dbReference type="ARBA" id="ARBA00022729"/>
    </source>
</evidence>
<dbReference type="AlphaFoldDB" id="A0A5S6R0G0"/>
<keyword evidence="4" id="KW-0472">Membrane</keyword>
<dbReference type="WBParaSite" id="TMUE_3000012918.3">
    <property type="protein sequence ID" value="TMUE_3000012918.3"/>
    <property type="gene ID" value="WBGene00302873"/>
</dbReference>
<proteinExistence type="inferred from homology"/>
<dbReference type="STRING" id="70415.A0A5S6R0G0"/>
<evidence type="ECO:0000313" key="8">
    <source>
        <dbReference type="WBParaSite" id="TMUE_3000012918.2"/>
    </source>
</evidence>
<reference evidence="6" key="1">
    <citation type="submission" date="2013-11" db="EMBL/GenBank/DDBJ databases">
        <authorList>
            <person name="Aslett M."/>
        </authorList>
    </citation>
    <scope>NUCLEOTIDE SEQUENCE [LARGE SCALE GENOMIC DNA]</scope>
    <source>
        <strain evidence="6">Edinburgh</strain>
    </source>
</reference>
<feature type="region of interest" description="Disordered" evidence="3">
    <location>
        <begin position="55"/>
        <end position="74"/>
    </location>
</feature>
<dbReference type="SUPFAM" id="SSF53474">
    <property type="entry name" value="alpha/beta-Hydrolases"/>
    <property type="match status" value="1"/>
</dbReference>
<evidence type="ECO:0000256" key="4">
    <source>
        <dbReference type="SAM" id="Phobius"/>
    </source>
</evidence>
<dbReference type="WBParaSite" id="TMUE_3000012918.1">
    <property type="protein sequence ID" value="TMUE_3000012918.1"/>
    <property type="gene ID" value="WBGene00302873"/>
</dbReference>
<evidence type="ECO:0000313" key="6">
    <source>
        <dbReference type="Proteomes" id="UP000046395"/>
    </source>
</evidence>
<dbReference type="WBParaSite" id="TMUE_3000012918.4">
    <property type="protein sequence ID" value="TMUE_3000012918.4"/>
    <property type="gene ID" value="WBGene00302873"/>
</dbReference>